<feature type="compositionally biased region" description="Gly residues" evidence="2">
    <location>
        <begin position="1784"/>
        <end position="1799"/>
    </location>
</feature>
<evidence type="ECO:0000313" key="4">
    <source>
        <dbReference type="EMBL" id="GMH92690.1"/>
    </source>
</evidence>
<evidence type="ECO:0000256" key="1">
    <source>
        <dbReference type="SAM" id="Coils"/>
    </source>
</evidence>
<name>A0A9W7EWD8_9STRA</name>
<feature type="region of interest" description="Disordered" evidence="2">
    <location>
        <begin position="1"/>
        <end position="30"/>
    </location>
</feature>
<keyword evidence="5" id="KW-1185">Reference proteome</keyword>
<keyword evidence="3" id="KW-1133">Transmembrane helix</keyword>
<feature type="transmembrane region" description="Helical" evidence="3">
    <location>
        <begin position="1661"/>
        <end position="1681"/>
    </location>
</feature>
<feature type="coiled-coil region" evidence="1">
    <location>
        <begin position="33"/>
        <end position="67"/>
    </location>
</feature>
<evidence type="ECO:0008006" key="6">
    <source>
        <dbReference type="Google" id="ProtNLM"/>
    </source>
</evidence>
<gene>
    <name evidence="4" type="ORF">TrST_g1792</name>
</gene>
<keyword evidence="1" id="KW-0175">Coiled coil</keyword>
<comment type="caution">
    <text evidence="4">The sequence shown here is derived from an EMBL/GenBank/DDBJ whole genome shotgun (WGS) entry which is preliminary data.</text>
</comment>
<dbReference type="SUPFAM" id="SSF55961">
    <property type="entry name" value="Bet v1-like"/>
    <property type="match status" value="2"/>
</dbReference>
<keyword evidence="3" id="KW-0472">Membrane</keyword>
<feature type="region of interest" description="Disordered" evidence="2">
    <location>
        <begin position="1784"/>
        <end position="1820"/>
    </location>
</feature>
<sequence length="1820" mass="207114">MSYETDNKSNLKLKIDAAASKPTERTENPYFKSSEFQEELVDVIKERDALKKENETLRAELTSLRANSDSNTPTQTFRTARRFSNFQPAKSEGMTFRERVKVKNEVATSIEVHSDVNTVRDAILSESRNVSSSGAMRQAVLHTSEDGSYRVSLWEMRDGTKIYEFLLQLKEERDFDGNFSGRIEVESITDDDLETLLQTAEDFSASRSNFSTSLNVVRVKVSSGLISLTPLHYGQCTLTVSGELAIGARWKPSIEHNENESGADNHFEFSTMLKSTLRGSVKGLGLDSDDDDDDDRASIKLSTSSGLGGGILSSPSAMVKPMTSLISSSSAKQKYTRFGSVTDAVKSFKKIGVMFSKKFFNPVKVDRARHEQFIRDIPSSLPSPHSVSKEFLSSYDELSLGKKFKRFHVNPGDKNLLDMGYEISYHSLKNPYIRATALIHCSSEQLLSYIMCFDSFERTTNFRKYNGELAERYNYKIDEDKEVPGSLEKKTTRDEMWVYSVKMPSPLSNRKFESWVTWNEFPSTDPRLKSYRIGWRPCEEYIELTHEIPKHLRREENMTFRTTTFHHHHMLKSQVVRASSKGFYNIEAVTPSVCKLTLLTKDDLGTTVNTVGVSIEARHRREMSECEFRFKRNGKEVDRDLQTWLKQAMAPSSTLSVLHPVTEEQRKTIDRCRELANRHKWNEIQSPAKRVKMSVDDMSQGGTTKGSGRGVAILDCTAEEAAAWYYDYCSIERNRTGFEWGQPARFCFHEGPRERHFANITSFPFPLSNREAHFKQIWERADEKTVDVALESLPDDEVVDFGFSMKTVRARTVGLLRCESLPPVGIVPQCRVTLTQFFDAGGSLPQLIVKKMMPEILSVVEDMQNLFNRDKEVDEAERRAYAALIEKYVGEGKYSKEEEAMLERANSFRSRVTNSPTYKDLPVDAFVVAKSVHFDNESLVVGSAYSVIDGSLENVVACEYLKTSRDRFKIHKSKGGIDLHSRRINDHSQYYVQTRDLKVPGLTVREWRTKVVWKKIEEGTVMIVYENTDDLDEELGRKNTLGTAMTVFTMKKLAPMGNIPQTLVSMVTRVDVAGAVPSFIMNRLSKGFTRNIIRLREDFDQSKEYDRENRAVFVKAIKSIANMPRLQGVDAAEKSFKGAWRAIPHSEQERIKSFAMVETHVHVPSEGGMCWGKSEGEVPSTLEETAAFFWLFDSRAYIKMCGDEGRKITSTKSAFKKRILKHKTIASSTKVKVKHSKRIFYNEMTFSWIDNKTIIIVSEPIDVDDELIRQQNSPKAKGQVIVAGQRRMSISQKIKSSFVGDNNLYVKGREKTAIRLTRVGERRTKVEFVTELECGSSLGGKQVRIVLEKSLSELAEIQIYFQLEKGLSHMDIDNGRILGHAMMWKKPKVNKISLMLRILHGSEAMRELMKQYDWMPLFFSELRKGKLGLNSSVNTKLVCVGDKDAKQIGRNMIPALKSRKTAEAGILQWRRQNPSMDELLKERPWLESLLVVVGRGVVKAAAWGLLWRVSIGAILSLLDLTTDIYVGWEFFSRQRWVFGGLTVGTIGLSMFLQLLVVFFQNSKKGFGRLLKESFFVVSGLKTPVDAYRVAVGADKEEDVMFDPLMEMMYTKSIELFAESIPGCCIQIVGYLASPEKLPMALASIFVTVYLNEKKGYTDTDVLWKLSILGLTLTLILWTIFLRTIKPEYINTFFSLESSWKSNIKMFTTSNDDAVKITIFKCHPNQWTSIREEVKTWVLLNWSRWKDDKPEWFTEEVKNNIPSEFKPNEASELLKTFRTERKKGGNVGVVPVGGGEGGRNGINANGTQRTKRTARIKVDRE</sequence>
<dbReference type="Proteomes" id="UP001165085">
    <property type="component" value="Unassembled WGS sequence"/>
</dbReference>
<dbReference type="EMBL" id="BRXY01000404">
    <property type="protein sequence ID" value="GMH92690.1"/>
    <property type="molecule type" value="Genomic_DNA"/>
</dbReference>
<evidence type="ECO:0000256" key="2">
    <source>
        <dbReference type="SAM" id="MobiDB-lite"/>
    </source>
</evidence>
<evidence type="ECO:0000256" key="3">
    <source>
        <dbReference type="SAM" id="Phobius"/>
    </source>
</evidence>
<feature type="transmembrane region" description="Helical" evidence="3">
    <location>
        <begin position="1536"/>
        <end position="1559"/>
    </location>
</feature>
<protein>
    <recommendedName>
        <fullName evidence="6">START domain-containing protein</fullName>
    </recommendedName>
</protein>
<organism evidence="4 5">
    <name type="scientific">Triparma strigata</name>
    <dbReference type="NCBI Taxonomy" id="1606541"/>
    <lineage>
        <taxon>Eukaryota</taxon>
        <taxon>Sar</taxon>
        <taxon>Stramenopiles</taxon>
        <taxon>Ochrophyta</taxon>
        <taxon>Bolidophyceae</taxon>
        <taxon>Parmales</taxon>
        <taxon>Triparmaceae</taxon>
        <taxon>Triparma</taxon>
    </lineage>
</organism>
<proteinExistence type="predicted"/>
<keyword evidence="3" id="KW-0812">Transmembrane</keyword>
<reference evidence="5" key="1">
    <citation type="journal article" date="2023" name="Commun. Biol.">
        <title>Genome analysis of Parmales, the sister group of diatoms, reveals the evolutionary specialization of diatoms from phago-mixotrophs to photoautotrophs.</title>
        <authorList>
            <person name="Ban H."/>
            <person name="Sato S."/>
            <person name="Yoshikawa S."/>
            <person name="Yamada K."/>
            <person name="Nakamura Y."/>
            <person name="Ichinomiya M."/>
            <person name="Sato N."/>
            <person name="Blanc-Mathieu R."/>
            <person name="Endo H."/>
            <person name="Kuwata A."/>
            <person name="Ogata H."/>
        </authorList>
    </citation>
    <scope>NUCLEOTIDE SEQUENCE [LARGE SCALE GENOMIC DNA]</scope>
    <source>
        <strain evidence="5">NIES 3701</strain>
    </source>
</reference>
<dbReference type="Gene3D" id="3.30.530.20">
    <property type="match status" value="3"/>
</dbReference>
<feature type="compositionally biased region" description="Basic and acidic residues" evidence="2">
    <location>
        <begin position="1"/>
        <end position="15"/>
    </location>
</feature>
<evidence type="ECO:0000313" key="5">
    <source>
        <dbReference type="Proteomes" id="UP001165085"/>
    </source>
</evidence>
<dbReference type="InterPro" id="IPR023393">
    <property type="entry name" value="START-like_dom_sf"/>
</dbReference>
<accession>A0A9W7EWD8</accession>
<dbReference type="OrthoDB" id="217343at2759"/>